<dbReference type="PRINTS" id="PR01100">
    <property type="entry name" value="SHIKIMTKNASE"/>
</dbReference>
<protein>
    <recommendedName>
        <fullName evidence="7">Shikimate kinase</fullName>
        <shortName evidence="7">SK</shortName>
        <ecNumber evidence="7">2.7.1.71</ecNumber>
    </recommendedName>
</protein>
<comment type="subunit">
    <text evidence="7">Monomer.</text>
</comment>
<keyword evidence="4 7" id="KW-0418">Kinase</keyword>
<dbReference type="EC" id="2.7.1.71" evidence="7"/>
<dbReference type="EMBL" id="CADCTF010000067">
    <property type="protein sequence ID" value="CAA9234279.1"/>
    <property type="molecule type" value="Genomic_DNA"/>
</dbReference>
<dbReference type="GO" id="GO:0008652">
    <property type="term" value="P:amino acid biosynthetic process"/>
    <property type="evidence" value="ECO:0007669"/>
    <property type="project" value="UniProtKB-KW"/>
</dbReference>
<comment type="caution">
    <text evidence="7">Lacks conserved residue(s) required for the propagation of feature annotation.</text>
</comment>
<name>A0A6J4HUI3_9ACTN</name>
<dbReference type="GO" id="GO:0004765">
    <property type="term" value="F:shikimate kinase activity"/>
    <property type="evidence" value="ECO:0007669"/>
    <property type="project" value="UniProtKB-UniRule"/>
</dbReference>
<dbReference type="InterPro" id="IPR031322">
    <property type="entry name" value="Shikimate/glucono_kinase"/>
</dbReference>
<comment type="function">
    <text evidence="7">Catalyzes the specific phosphorylation of the 3-hydroxyl group of shikimic acid using ATP as a cosubstrate.</text>
</comment>
<feature type="binding site" evidence="7">
    <location>
        <position position="53"/>
    </location>
    <ligand>
        <name>substrate</name>
    </ligand>
</feature>
<evidence type="ECO:0000256" key="7">
    <source>
        <dbReference type="HAMAP-Rule" id="MF_00109"/>
    </source>
</evidence>
<proteinExistence type="inferred from homology"/>
<dbReference type="UniPathway" id="UPA00053">
    <property type="reaction ID" value="UER00088"/>
</dbReference>
<keyword evidence="1 7" id="KW-0028">Amino-acid biosynthesis</keyword>
<keyword evidence="7" id="KW-0479">Metal-binding</keyword>
<evidence type="ECO:0000256" key="2">
    <source>
        <dbReference type="ARBA" id="ARBA00022679"/>
    </source>
</evidence>
<evidence type="ECO:0000256" key="4">
    <source>
        <dbReference type="ARBA" id="ARBA00022777"/>
    </source>
</evidence>
<keyword evidence="7" id="KW-0963">Cytoplasm</keyword>
<evidence type="ECO:0000256" key="3">
    <source>
        <dbReference type="ARBA" id="ARBA00022741"/>
    </source>
</evidence>
<comment type="pathway">
    <text evidence="7">Metabolic intermediate biosynthesis; chorismate biosynthesis; chorismate from D-erythrose 4-phosphate and phosphoenolpyruvate: step 5/7.</text>
</comment>
<feature type="binding site" evidence="7">
    <location>
        <position position="115"/>
    </location>
    <ligand>
        <name>ATP</name>
        <dbReference type="ChEBI" id="CHEBI:30616"/>
    </ligand>
</feature>
<feature type="binding site" evidence="7">
    <location>
        <position position="29"/>
    </location>
    <ligand>
        <name>substrate</name>
    </ligand>
</feature>
<evidence type="ECO:0000256" key="6">
    <source>
        <dbReference type="ARBA" id="ARBA00023141"/>
    </source>
</evidence>
<dbReference type="CDD" id="cd00464">
    <property type="entry name" value="SK"/>
    <property type="match status" value="1"/>
</dbReference>
<dbReference type="Gene3D" id="3.40.50.300">
    <property type="entry name" value="P-loop containing nucleotide triphosphate hydrolases"/>
    <property type="match status" value="1"/>
</dbReference>
<dbReference type="HAMAP" id="MF_00109">
    <property type="entry name" value="Shikimate_kinase"/>
    <property type="match status" value="1"/>
</dbReference>
<reference evidence="8" key="1">
    <citation type="submission" date="2020-02" db="EMBL/GenBank/DDBJ databases">
        <authorList>
            <person name="Meier V. D."/>
        </authorList>
    </citation>
    <scope>NUCLEOTIDE SEQUENCE</scope>
    <source>
        <strain evidence="8">AVDCRST_MAG50</strain>
    </source>
</reference>
<dbReference type="GO" id="GO:0000287">
    <property type="term" value="F:magnesium ion binding"/>
    <property type="evidence" value="ECO:0007669"/>
    <property type="project" value="UniProtKB-UniRule"/>
</dbReference>
<dbReference type="PANTHER" id="PTHR21087:SF16">
    <property type="entry name" value="SHIKIMATE KINASE 1, CHLOROPLASTIC"/>
    <property type="match status" value="1"/>
</dbReference>
<dbReference type="InterPro" id="IPR027417">
    <property type="entry name" value="P-loop_NTPase"/>
</dbReference>
<accession>A0A6J4HUI3</accession>
<dbReference type="AlphaFoldDB" id="A0A6J4HUI3"/>
<evidence type="ECO:0000256" key="1">
    <source>
        <dbReference type="ARBA" id="ARBA00022605"/>
    </source>
</evidence>
<evidence type="ECO:0000256" key="5">
    <source>
        <dbReference type="ARBA" id="ARBA00022840"/>
    </source>
</evidence>
<dbReference type="GO" id="GO:0005829">
    <property type="term" value="C:cytosol"/>
    <property type="evidence" value="ECO:0007669"/>
    <property type="project" value="TreeGrafter"/>
</dbReference>
<dbReference type="Pfam" id="PF01202">
    <property type="entry name" value="SKI"/>
    <property type="match status" value="1"/>
</dbReference>
<dbReference type="InterPro" id="IPR000623">
    <property type="entry name" value="Shikimate_kinase/TSH1"/>
</dbReference>
<dbReference type="SUPFAM" id="SSF52540">
    <property type="entry name" value="P-loop containing nucleoside triphosphate hydrolases"/>
    <property type="match status" value="1"/>
</dbReference>
<feature type="binding site" evidence="7">
    <location>
        <position position="11"/>
    </location>
    <ligand>
        <name>Mg(2+)</name>
        <dbReference type="ChEBI" id="CHEBI:18420"/>
    </ligand>
</feature>
<keyword evidence="6 7" id="KW-0057">Aromatic amino acid biosynthesis</keyword>
<evidence type="ECO:0000313" key="8">
    <source>
        <dbReference type="EMBL" id="CAA9234279.1"/>
    </source>
</evidence>
<comment type="catalytic activity">
    <reaction evidence="7">
        <text>shikimate + ATP = 3-phosphoshikimate + ADP + H(+)</text>
        <dbReference type="Rhea" id="RHEA:13121"/>
        <dbReference type="ChEBI" id="CHEBI:15378"/>
        <dbReference type="ChEBI" id="CHEBI:30616"/>
        <dbReference type="ChEBI" id="CHEBI:36208"/>
        <dbReference type="ChEBI" id="CHEBI:145989"/>
        <dbReference type="ChEBI" id="CHEBI:456216"/>
        <dbReference type="EC" id="2.7.1.71"/>
    </reaction>
</comment>
<keyword evidence="2 7" id="KW-0808">Transferase</keyword>
<dbReference type="GO" id="GO:0005524">
    <property type="term" value="F:ATP binding"/>
    <property type="evidence" value="ECO:0007669"/>
    <property type="project" value="UniProtKB-UniRule"/>
</dbReference>
<keyword evidence="5 7" id="KW-0067">ATP-binding</keyword>
<gene>
    <name evidence="7" type="primary">aroK</name>
    <name evidence="8" type="ORF">AVDCRST_MAG50-1235</name>
</gene>
<dbReference type="GO" id="GO:0009073">
    <property type="term" value="P:aromatic amino acid family biosynthetic process"/>
    <property type="evidence" value="ECO:0007669"/>
    <property type="project" value="UniProtKB-KW"/>
</dbReference>
<feature type="binding site" evidence="7">
    <location>
        <begin position="7"/>
        <end position="12"/>
    </location>
    <ligand>
        <name>ATP</name>
        <dbReference type="ChEBI" id="CHEBI:30616"/>
    </ligand>
</feature>
<feature type="binding site" evidence="7">
    <location>
        <position position="133"/>
    </location>
    <ligand>
        <name>substrate</name>
    </ligand>
</feature>
<sequence length="165" mass="17774">MLIGMMGSGKTTVGRRLAAELGRPLVDSDAQVEARTGRTVREIFESDGEAAYRVLEREALVDALAEAEPSVVAAAGGVVLDPGNRAVLQEAGTVVWLRARPEVLARRVSAGRDHRPLLGDDPLAALRRLDAERRPLYAEVADLVVDVDDLSTRQVVTAVLELVDR</sequence>
<keyword evidence="3 7" id="KW-0547">Nucleotide-binding</keyword>
<comment type="subcellular location">
    <subcellularLocation>
        <location evidence="7">Cytoplasm</location>
    </subcellularLocation>
</comment>
<dbReference type="PANTHER" id="PTHR21087">
    <property type="entry name" value="SHIKIMATE KINASE"/>
    <property type="match status" value="1"/>
</dbReference>
<dbReference type="GO" id="GO:0009423">
    <property type="term" value="P:chorismate biosynthetic process"/>
    <property type="evidence" value="ECO:0007669"/>
    <property type="project" value="UniProtKB-UniRule"/>
</dbReference>
<organism evidence="8">
    <name type="scientific">uncultured Acidimicrobiales bacterium</name>
    <dbReference type="NCBI Taxonomy" id="310071"/>
    <lineage>
        <taxon>Bacteria</taxon>
        <taxon>Bacillati</taxon>
        <taxon>Actinomycetota</taxon>
        <taxon>Acidimicrobiia</taxon>
        <taxon>Acidimicrobiales</taxon>
        <taxon>environmental samples</taxon>
    </lineage>
</organism>
<comment type="cofactor">
    <cofactor evidence="7">
        <name>Mg(2+)</name>
        <dbReference type="ChEBI" id="CHEBI:18420"/>
    </cofactor>
    <text evidence="7">Binds 1 Mg(2+) ion per subunit.</text>
</comment>
<feature type="binding site" evidence="7">
    <location>
        <position position="76"/>
    </location>
    <ligand>
        <name>substrate</name>
    </ligand>
</feature>
<comment type="similarity">
    <text evidence="7">Belongs to the shikimate kinase family.</text>
</comment>
<keyword evidence="7" id="KW-0460">Magnesium</keyword>